<evidence type="ECO:0000256" key="3">
    <source>
        <dbReference type="ARBA" id="ARBA00022960"/>
    </source>
</evidence>
<feature type="region of interest" description="Disordered" evidence="5">
    <location>
        <begin position="282"/>
        <end position="387"/>
    </location>
</feature>
<accession>A0A941E1G9</accession>
<dbReference type="PANTHER" id="PTHR34138:SF1">
    <property type="entry name" value="CELL SHAPE-DETERMINING PROTEIN MREC"/>
    <property type="match status" value="1"/>
</dbReference>
<sequence length="387" mass="42277">MQHSPPPLFKQGASARVKVVFFAVFALALLVVDSRLNSLVLVRQVVNTVLHPLQMLVLMPRDASKQLAEYFASTVHLQQELKELKTQQILQAQTVQRSQTLANENAQLRRLLELKERTPGKSVLAEILYDARDEYARKIILNKGMQQGVALGQPVIDDRGVIGQVTRVFPLTSEVTLLTDKNQAIPVQVERSGMRSVINGRGRSAYLDMRVTSNADIKLGDILVTSGLDGIYPPGLQVAKVAQVESKATTTFEVVLCTPVAGIEQHKQLLILLVETDHIAPPESEEERTKKEKINRRVTRDSVKENEKSNAKEAVPLQENGTSPATSLPITKENVAETVPSGENAGATAQPADRATNAGATQTVKTAKAPKVEANPRPASSVKEDKK</sequence>
<name>A0A941E1G9_9BURK</name>
<evidence type="ECO:0000313" key="8">
    <source>
        <dbReference type="Proteomes" id="UP000678545"/>
    </source>
</evidence>
<dbReference type="Gene3D" id="2.40.10.350">
    <property type="entry name" value="Rod shape-determining protein MreC, domain 2"/>
    <property type="match status" value="1"/>
</dbReference>
<dbReference type="InterPro" id="IPR055342">
    <property type="entry name" value="MreC_beta-barrel_core"/>
</dbReference>
<dbReference type="AlphaFoldDB" id="A0A941E1G9"/>
<evidence type="ECO:0000259" key="6">
    <source>
        <dbReference type="Pfam" id="PF04085"/>
    </source>
</evidence>
<dbReference type="InterPro" id="IPR042175">
    <property type="entry name" value="Cell/Rod_MreC_2"/>
</dbReference>
<protein>
    <recommendedName>
        <fullName evidence="2">Cell shape-determining protein MreC</fullName>
    </recommendedName>
    <alternativeName>
        <fullName evidence="4">Cell shape protein MreC</fullName>
    </alternativeName>
</protein>
<reference evidence="7" key="1">
    <citation type="submission" date="2021-04" db="EMBL/GenBank/DDBJ databases">
        <title>novel species isolated from subtropical streams in China.</title>
        <authorList>
            <person name="Lu H."/>
        </authorList>
    </citation>
    <scope>NUCLEOTIDE SEQUENCE</scope>
    <source>
        <strain evidence="7">FT137W</strain>
    </source>
</reference>
<comment type="similarity">
    <text evidence="1">Belongs to the MreC family.</text>
</comment>
<feature type="domain" description="Rod shape-determining protein MreC beta-barrel core" evidence="6">
    <location>
        <begin position="128"/>
        <end position="272"/>
    </location>
</feature>
<dbReference type="InterPro" id="IPR042177">
    <property type="entry name" value="Cell/Rod_1"/>
</dbReference>
<evidence type="ECO:0000256" key="4">
    <source>
        <dbReference type="ARBA" id="ARBA00032089"/>
    </source>
</evidence>
<feature type="compositionally biased region" description="Basic and acidic residues" evidence="5">
    <location>
        <begin position="298"/>
        <end position="311"/>
    </location>
</feature>
<comment type="caution">
    <text evidence="7">The sequence shown here is derived from an EMBL/GenBank/DDBJ whole genome shotgun (WGS) entry which is preliminary data.</text>
</comment>
<evidence type="ECO:0000256" key="5">
    <source>
        <dbReference type="SAM" id="MobiDB-lite"/>
    </source>
</evidence>
<dbReference type="Gene3D" id="2.40.10.340">
    <property type="entry name" value="Rod shape-determining protein MreC, domain 1"/>
    <property type="match status" value="1"/>
</dbReference>
<dbReference type="GO" id="GO:0005886">
    <property type="term" value="C:plasma membrane"/>
    <property type="evidence" value="ECO:0007669"/>
    <property type="project" value="TreeGrafter"/>
</dbReference>
<feature type="compositionally biased region" description="Polar residues" evidence="5">
    <location>
        <begin position="319"/>
        <end position="329"/>
    </location>
</feature>
<proteinExistence type="inferred from homology"/>
<dbReference type="EMBL" id="JAGSPJ010000007">
    <property type="protein sequence ID" value="MBR7801504.1"/>
    <property type="molecule type" value="Genomic_DNA"/>
</dbReference>
<keyword evidence="8" id="KW-1185">Reference proteome</keyword>
<dbReference type="NCBIfam" id="TIGR00219">
    <property type="entry name" value="mreC"/>
    <property type="match status" value="1"/>
</dbReference>
<dbReference type="Pfam" id="PF04085">
    <property type="entry name" value="MreC"/>
    <property type="match status" value="1"/>
</dbReference>
<organism evidence="7 8">
    <name type="scientific">Undibacterium fentianense</name>
    <dbReference type="NCBI Taxonomy" id="2828728"/>
    <lineage>
        <taxon>Bacteria</taxon>
        <taxon>Pseudomonadati</taxon>
        <taxon>Pseudomonadota</taxon>
        <taxon>Betaproteobacteria</taxon>
        <taxon>Burkholderiales</taxon>
        <taxon>Oxalobacteraceae</taxon>
        <taxon>Undibacterium</taxon>
    </lineage>
</organism>
<evidence type="ECO:0000256" key="2">
    <source>
        <dbReference type="ARBA" id="ARBA00013855"/>
    </source>
</evidence>
<evidence type="ECO:0000256" key="1">
    <source>
        <dbReference type="ARBA" id="ARBA00009369"/>
    </source>
</evidence>
<dbReference type="Proteomes" id="UP000678545">
    <property type="component" value="Unassembled WGS sequence"/>
</dbReference>
<dbReference type="InterPro" id="IPR007221">
    <property type="entry name" value="MreC"/>
</dbReference>
<dbReference type="PANTHER" id="PTHR34138">
    <property type="entry name" value="CELL SHAPE-DETERMINING PROTEIN MREC"/>
    <property type="match status" value="1"/>
</dbReference>
<keyword evidence="3" id="KW-0133">Cell shape</keyword>
<gene>
    <name evidence="7" type="primary">mreC</name>
    <name evidence="7" type="ORF">KDM90_15945</name>
</gene>
<evidence type="ECO:0000313" key="7">
    <source>
        <dbReference type="EMBL" id="MBR7801504.1"/>
    </source>
</evidence>
<dbReference type="GO" id="GO:0008360">
    <property type="term" value="P:regulation of cell shape"/>
    <property type="evidence" value="ECO:0007669"/>
    <property type="project" value="UniProtKB-KW"/>
</dbReference>